<organism evidence="2 3">
    <name type="scientific">Pedobacter lithocola</name>
    <dbReference type="NCBI Taxonomy" id="1908239"/>
    <lineage>
        <taxon>Bacteria</taxon>
        <taxon>Pseudomonadati</taxon>
        <taxon>Bacteroidota</taxon>
        <taxon>Sphingobacteriia</taxon>
        <taxon>Sphingobacteriales</taxon>
        <taxon>Sphingobacteriaceae</taxon>
        <taxon>Pedobacter</taxon>
    </lineage>
</organism>
<evidence type="ECO:0000313" key="3">
    <source>
        <dbReference type="Proteomes" id="UP001595789"/>
    </source>
</evidence>
<dbReference type="Proteomes" id="UP001595789">
    <property type="component" value="Unassembled WGS sequence"/>
</dbReference>
<gene>
    <name evidence="2" type="ORF">ACFOWA_13010</name>
</gene>
<keyword evidence="1" id="KW-0732">Signal</keyword>
<name>A0ABV8PDC6_9SPHI</name>
<evidence type="ECO:0000256" key="1">
    <source>
        <dbReference type="SAM" id="SignalP"/>
    </source>
</evidence>
<feature type="chain" id="PRO_5046516827" evidence="1">
    <location>
        <begin position="30"/>
        <end position="108"/>
    </location>
</feature>
<dbReference type="PROSITE" id="PS51257">
    <property type="entry name" value="PROKAR_LIPOPROTEIN"/>
    <property type="match status" value="1"/>
</dbReference>
<sequence>MMKKLMLSKGKAMACLILMCLFLTQSCCKDNLNLNHQENKQLIAEEVFNQWYATNPVAKYISLDWSKARQTTIDGQNVVRVPTLNADPIALKSLNATLKITFRPATVS</sequence>
<dbReference type="EMBL" id="JBHSBW010000011">
    <property type="protein sequence ID" value="MFC4212113.1"/>
    <property type="molecule type" value="Genomic_DNA"/>
</dbReference>
<comment type="caution">
    <text evidence="2">The sequence shown here is derived from an EMBL/GenBank/DDBJ whole genome shotgun (WGS) entry which is preliminary data.</text>
</comment>
<dbReference type="RefSeq" id="WP_378985795.1">
    <property type="nucleotide sequence ID" value="NZ_JBHSBW010000011.1"/>
</dbReference>
<reference evidence="3" key="1">
    <citation type="journal article" date="2019" name="Int. J. Syst. Evol. Microbiol.">
        <title>The Global Catalogue of Microorganisms (GCM) 10K type strain sequencing project: providing services to taxonomists for standard genome sequencing and annotation.</title>
        <authorList>
            <consortium name="The Broad Institute Genomics Platform"/>
            <consortium name="The Broad Institute Genome Sequencing Center for Infectious Disease"/>
            <person name="Wu L."/>
            <person name="Ma J."/>
        </authorList>
    </citation>
    <scope>NUCLEOTIDE SEQUENCE [LARGE SCALE GENOMIC DNA]</scope>
    <source>
        <strain evidence="3">CCM 8691</strain>
    </source>
</reference>
<keyword evidence="3" id="KW-1185">Reference proteome</keyword>
<protein>
    <submittedName>
        <fullName evidence="2">Uncharacterized protein</fullName>
    </submittedName>
</protein>
<evidence type="ECO:0000313" key="2">
    <source>
        <dbReference type="EMBL" id="MFC4212113.1"/>
    </source>
</evidence>
<feature type="signal peptide" evidence="1">
    <location>
        <begin position="1"/>
        <end position="29"/>
    </location>
</feature>
<proteinExistence type="predicted"/>
<accession>A0ABV8PDC6</accession>